<feature type="region of interest" description="Disordered" evidence="1">
    <location>
        <begin position="13"/>
        <end position="44"/>
    </location>
</feature>
<evidence type="ECO:0000313" key="3">
    <source>
        <dbReference type="EMBL" id="KAG8233613.1"/>
    </source>
</evidence>
<comment type="caution">
    <text evidence="3">The sequence shown here is derived from an EMBL/GenBank/DDBJ whole genome shotgun (WGS) entry which is preliminary data.</text>
</comment>
<keyword evidence="4" id="KW-1185">Reference proteome</keyword>
<dbReference type="InterPro" id="IPR029526">
    <property type="entry name" value="PGBD"/>
</dbReference>
<protein>
    <recommendedName>
        <fullName evidence="2">PiggyBac transposable element-derived protein domain-containing protein</fullName>
    </recommendedName>
</protein>
<dbReference type="EMBL" id="KZ308731">
    <property type="protein sequence ID" value="KAG8233613.1"/>
    <property type="molecule type" value="Genomic_DNA"/>
</dbReference>
<dbReference type="PANTHER" id="PTHR46599:SF3">
    <property type="entry name" value="PIGGYBAC TRANSPOSABLE ELEMENT-DERIVED PROTEIN 4"/>
    <property type="match status" value="1"/>
</dbReference>
<reference evidence="3" key="1">
    <citation type="submission" date="2013-04" db="EMBL/GenBank/DDBJ databases">
        <authorList>
            <person name="Qu J."/>
            <person name="Murali S.C."/>
            <person name="Bandaranaike D."/>
            <person name="Bellair M."/>
            <person name="Blankenburg K."/>
            <person name="Chao H."/>
            <person name="Dinh H."/>
            <person name="Doddapaneni H."/>
            <person name="Downs B."/>
            <person name="Dugan-Rocha S."/>
            <person name="Elkadiri S."/>
            <person name="Gnanaolivu R.D."/>
            <person name="Hernandez B."/>
            <person name="Javaid M."/>
            <person name="Jayaseelan J.C."/>
            <person name="Lee S."/>
            <person name="Li M."/>
            <person name="Ming W."/>
            <person name="Munidasa M."/>
            <person name="Muniz J."/>
            <person name="Nguyen L."/>
            <person name="Ongeri F."/>
            <person name="Osuji N."/>
            <person name="Pu L.-L."/>
            <person name="Puazo M."/>
            <person name="Qu C."/>
            <person name="Quiroz J."/>
            <person name="Raj R."/>
            <person name="Weissenberger G."/>
            <person name="Xin Y."/>
            <person name="Zou X."/>
            <person name="Han Y."/>
            <person name="Richards S."/>
            <person name="Worley K."/>
            <person name="Muzny D."/>
            <person name="Gibbs R."/>
        </authorList>
    </citation>
    <scope>NUCLEOTIDE SEQUENCE</scope>
    <source>
        <strain evidence="3">Sampled in the wild</strain>
    </source>
</reference>
<dbReference type="OrthoDB" id="6363608at2759"/>
<accession>A0A8K0P639</accession>
<feature type="domain" description="PiggyBac transposable element-derived protein" evidence="2">
    <location>
        <begin position="299"/>
        <end position="387"/>
    </location>
</feature>
<dbReference type="Pfam" id="PF13843">
    <property type="entry name" value="DDE_Tnp_1_7"/>
    <property type="match status" value="2"/>
</dbReference>
<dbReference type="AlphaFoldDB" id="A0A8K0P639"/>
<dbReference type="Proteomes" id="UP000792457">
    <property type="component" value="Unassembled WGS sequence"/>
</dbReference>
<evidence type="ECO:0000259" key="2">
    <source>
        <dbReference type="Pfam" id="PF13843"/>
    </source>
</evidence>
<proteinExistence type="predicted"/>
<dbReference type="PANTHER" id="PTHR46599">
    <property type="entry name" value="PIGGYBAC TRANSPOSABLE ELEMENT-DERIVED PROTEIN 4"/>
    <property type="match status" value="1"/>
</dbReference>
<feature type="domain" description="PiggyBac transposable element-derived protein" evidence="2">
    <location>
        <begin position="81"/>
        <end position="264"/>
    </location>
</feature>
<name>A0A8K0P639_LADFU</name>
<reference evidence="3" key="2">
    <citation type="submission" date="2017-10" db="EMBL/GenBank/DDBJ databases">
        <title>Ladona fulva Genome sequencing and assembly.</title>
        <authorList>
            <person name="Murali S."/>
            <person name="Richards S."/>
            <person name="Bandaranaike D."/>
            <person name="Bellair M."/>
            <person name="Blankenburg K."/>
            <person name="Chao H."/>
            <person name="Dinh H."/>
            <person name="Doddapaneni H."/>
            <person name="Dugan-Rocha S."/>
            <person name="Elkadiri S."/>
            <person name="Gnanaolivu R."/>
            <person name="Hernandez B."/>
            <person name="Skinner E."/>
            <person name="Javaid M."/>
            <person name="Lee S."/>
            <person name="Li M."/>
            <person name="Ming W."/>
            <person name="Munidasa M."/>
            <person name="Muniz J."/>
            <person name="Nguyen L."/>
            <person name="Hughes D."/>
            <person name="Osuji N."/>
            <person name="Pu L.-L."/>
            <person name="Puazo M."/>
            <person name="Qu C."/>
            <person name="Quiroz J."/>
            <person name="Raj R."/>
            <person name="Weissenberger G."/>
            <person name="Xin Y."/>
            <person name="Zou X."/>
            <person name="Han Y."/>
            <person name="Worley K."/>
            <person name="Muzny D."/>
            <person name="Gibbs R."/>
        </authorList>
    </citation>
    <scope>NUCLEOTIDE SEQUENCE</scope>
    <source>
        <strain evidence="3">Sampled in the wild</strain>
    </source>
</reference>
<sequence length="472" mass="54931">MAQNLTEREIEVFLESDSEAEINPSESSDGESEDECPLAQGPVGEWIKGSRRTGNRSILFSGEQSGFRREEVLHIERDSSPGAIFLLFFTEIIHLLVEETKTYYRQYVDSLGEDEGSSLSPDVTTDKMFSFLAFIQMGHDLRDTRKDYWSTLEQFHMPFYRNVMPPNRFMHILKFLHFSDKCNQPDKNDDEYDRFWKLRNIFENLNDSYAKFYKPGENLTVDEVESFSNNTYQKNKLFGVKICDSTGYTYDMVVYLGKDKKKANTTIYTYDMVVYLGKAKKKGYLDDVRDTCYWEASDMAIRILNDLTAITWRDKRDLNLLTNIHNPPADGNFCDEQGNAIKPVIIQDYNRNMGFVDKGERMANKAPGSGQKKFFFHLLDVTIRNSYIISESLSKEVSHRMFRLMLVRDLLENIGNRLEATLRGRPNPCDTNITRLEAKKMEHWPEKNKQVAVSRVFNEKNHQAYEHSLSEV</sequence>
<evidence type="ECO:0000256" key="1">
    <source>
        <dbReference type="SAM" id="MobiDB-lite"/>
    </source>
</evidence>
<organism evidence="3 4">
    <name type="scientific">Ladona fulva</name>
    <name type="common">Scarce chaser dragonfly</name>
    <name type="synonym">Libellula fulva</name>
    <dbReference type="NCBI Taxonomy" id="123851"/>
    <lineage>
        <taxon>Eukaryota</taxon>
        <taxon>Metazoa</taxon>
        <taxon>Ecdysozoa</taxon>
        <taxon>Arthropoda</taxon>
        <taxon>Hexapoda</taxon>
        <taxon>Insecta</taxon>
        <taxon>Pterygota</taxon>
        <taxon>Palaeoptera</taxon>
        <taxon>Odonata</taxon>
        <taxon>Epiprocta</taxon>
        <taxon>Anisoptera</taxon>
        <taxon>Libelluloidea</taxon>
        <taxon>Libellulidae</taxon>
        <taxon>Ladona</taxon>
    </lineage>
</organism>
<evidence type="ECO:0000313" key="4">
    <source>
        <dbReference type="Proteomes" id="UP000792457"/>
    </source>
</evidence>
<gene>
    <name evidence="3" type="ORF">J437_LFUL001024</name>
</gene>